<keyword evidence="7 11" id="KW-0862">Zinc</keyword>
<dbReference type="InterPro" id="IPR036034">
    <property type="entry name" value="PDZ_sf"/>
</dbReference>
<keyword evidence="6 11" id="KW-0378">Hydrolase</keyword>
<dbReference type="NCBIfam" id="TIGR00054">
    <property type="entry name" value="RIP metalloprotease RseP"/>
    <property type="match status" value="1"/>
</dbReference>
<evidence type="ECO:0000313" key="14">
    <source>
        <dbReference type="Proteomes" id="UP000078486"/>
    </source>
</evidence>
<organism evidence="13 14">
    <name type="scientific">Termitidicoccus mucosus</name>
    <dbReference type="NCBI Taxonomy" id="1184151"/>
    <lineage>
        <taxon>Bacteria</taxon>
        <taxon>Pseudomonadati</taxon>
        <taxon>Verrucomicrobiota</taxon>
        <taxon>Opitutia</taxon>
        <taxon>Opitutales</taxon>
        <taxon>Opitutaceae</taxon>
        <taxon>Termitidicoccus</taxon>
    </lineage>
</organism>
<accession>A0A178INN3</accession>
<comment type="similarity">
    <text evidence="3 11">Belongs to the peptidase M50B family.</text>
</comment>
<gene>
    <name evidence="13" type="ORF">AW736_03005</name>
</gene>
<evidence type="ECO:0000256" key="4">
    <source>
        <dbReference type="ARBA" id="ARBA00022670"/>
    </source>
</evidence>
<dbReference type="AlphaFoldDB" id="A0A178INN3"/>
<evidence type="ECO:0000256" key="1">
    <source>
        <dbReference type="ARBA" id="ARBA00001947"/>
    </source>
</evidence>
<evidence type="ECO:0000259" key="12">
    <source>
        <dbReference type="PROSITE" id="PS50106"/>
    </source>
</evidence>
<evidence type="ECO:0000256" key="9">
    <source>
        <dbReference type="ARBA" id="ARBA00023049"/>
    </source>
</evidence>
<dbReference type="PANTHER" id="PTHR42837">
    <property type="entry name" value="REGULATOR OF SIGMA-E PROTEASE RSEP"/>
    <property type="match status" value="1"/>
</dbReference>
<feature type="transmembrane region" description="Helical" evidence="11">
    <location>
        <begin position="432"/>
        <end position="455"/>
    </location>
</feature>
<keyword evidence="5 11" id="KW-0812">Transmembrane</keyword>
<dbReference type="RefSeq" id="WP_068768796.1">
    <property type="nucleotide sequence ID" value="NZ_CP109796.1"/>
</dbReference>
<dbReference type="PROSITE" id="PS50106">
    <property type="entry name" value="PDZ"/>
    <property type="match status" value="1"/>
</dbReference>
<dbReference type="PANTHER" id="PTHR42837:SF2">
    <property type="entry name" value="MEMBRANE METALLOPROTEASE ARASP2, CHLOROPLASTIC-RELATED"/>
    <property type="match status" value="1"/>
</dbReference>
<keyword evidence="8 11" id="KW-1133">Transmembrane helix</keyword>
<dbReference type="InterPro" id="IPR001478">
    <property type="entry name" value="PDZ"/>
</dbReference>
<name>A0A178INN3_9BACT</name>
<dbReference type="EC" id="3.4.24.-" evidence="11"/>
<comment type="cofactor">
    <cofactor evidence="1 11">
        <name>Zn(2+)</name>
        <dbReference type="ChEBI" id="CHEBI:29105"/>
    </cofactor>
</comment>
<evidence type="ECO:0000256" key="8">
    <source>
        <dbReference type="ARBA" id="ARBA00022989"/>
    </source>
</evidence>
<dbReference type="SUPFAM" id="SSF50156">
    <property type="entry name" value="PDZ domain-like"/>
    <property type="match status" value="2"/>
</dbReference>
<feature type="domain" description="PDZ" evidence="12">
    <location>
        <begin position="234"/>
        <end position="273"/>
    </location>
</feature>
<sequence>MQFIQAILSNIWAFGLAVFFLGASIFVHELGHFLAARRRGMKVERFSIGFGPKIFGWRGRDGIEYRLSWIPLGGYVALPQLADMAAIEGESSVAVEKLPPVSYTTKVIVAAAGAFFNVLFALVLATIVWVVGQRMLVEEQTNRVGSVRPIIEATGGKTEPGPAFVAGIKPGDAILAVDGKKVSSLSDISYLIALGSGRGAQGEPKATLSVQRDGRVFDVDVYPHYVTADEIRDIGIEPSMQVTVAQVSPGSAAAAAGLLEGDIITHLDGEPVQYESFIRDYIALHKGSALRITYLRDGKESETTAEPRRLVEAAGGEPVYRLGVALRGAYSTHIAHIPPWAQFNNIVTLTWRNLSSLVNPRSDIGLDKMTGPIGIVNQIRVIAKYDFVSVLSFIVLINISLAIFNLLPIPVLDGGHILFATIAKLRGRALPARFIAATQSVFMLLLLTMIVYVSISDGRRIVRDNRAAAREAPAAPPEK</sequence>
<keyword evidence="4" id="KW-0645">Protease</keyword>
<dbReference type="GO" id="GO:0046872">
    <property type="term" value="F:metal ion binding"/>
    <property type="evidence" value="ECO:0007669"/>
    <property type="project" value="UniProtKB-KW"/>
</dbReference>
<proteinExistence type="inferred from homology"/>
<dbReference type="InterPro" id="IPR041489">
    <property type="entry name" value="PDZ_6"/>
</dbReference>
<keyword evidence="11" id="KW-0479">Metal-binding</keyword>
<evidence type="ECO:0000256" key="3">
    <source>
        <dbReference type="ARBA" id="ARBA00007931"/>
    </source>
</evidence>
<evidence type="ECO:0000256" key="10">
    <source>
        <dbReference type="ARBA" id="ARBA00023136"/>
    </source>
</evidence>
<dbReference type="STRING" id="1184151.AW736_03005"/>
<dbReference type="Pfam" id="PF17820">
    <property type="entry name" value="PDZ_6"/>
    <property type="match status" value="2"/>
</dbReference>
<dbReference type="InterPro" id="IPR004387">
    <property type="entry name" value="Pept_M50_Zn"/>
</dbReference>
<evidence type="ECO:0000256" key="5">
    <source>
        <dbReference type="ARBA" id="ARBA00022692"/>
    </source>
</evidence>
<evidence type="ECO:0000256" key="7">
    <source>
        <dbReference type="ARBA" id="ARBA00022833"/>
    </source>
</evidence>
<comment type="caution">
    <text evidence="13">The sequence shown here is derived from an EMBL/GenBank/DDBJ whole genome shotgun (WGS) entry which is preliminary data.</text>
</comment>
<feature type="transmembrane region" description="Helical" evidence="11">
    <location>
        <begin position="12"/>
        <end position="35"/>
    </location>
</feature>
<dbReference type="SMART" id="SM00228">
    <property type="entry name" value="PDZ"/>
    <property type="match status" value="2"/>
</dbReference>
<keyword evidence="10 11" id="KW-0472">Membrane</keyword>
<evidence type="ECO:0000256" key="6">
    <source>
        <dbReference type="ARBA" id="ARBA00022801"/>
    </source>
</evidence>
<evidence type="ECO:0000313" key="13">
    <source>
        <dbReference type="EMBL" id="OAM91442.1"/>
    </source>
</evidence>
<dbReference type="Pfam" id="PF02163">
    <property type="entry name" value="Peptidase_M50"/>
    <property type="match status" value="1"/>
</dbReference>
<dbReference type="InterPro" id="IPR008915">
    <property type="entry name" value="Peptidase_M50"/>
</dbReference>
<feature type="transmembrane region" description="Helical" evidence="11">
    <location>
        <begin position="107"/>
        <end position="131"/>
    </location>
</feature>
<reference evidence="13 14" key="1">
    <citation type="submission" date="2016-01" db="EMBL/GenBank/DDBJ databases">
        <title>High potential of lignocellulose degradation of a new Verrucomicrobia species.</title>
        <authorList>
            <person name="Wang Y."/>
            <person name="Shi Y."/>
            <person name="Qiu Z."/>
            <person name="Liu S."/>
            <person name="Yang H."/>
        </authorList>
    </citation>
    <scope>NUCLEOTIDE SEQUENCE [LARGE SCALE GENOMIC DNA]</scope>
    <source>
        <strain evidence="13 14">TSB47</strain>
    </source>
</reference>
<evidence type="ECO:0000256" key="2">
    <source>
        <dbReference type="ARBA" id="ARBA00004141"/>
    </source>
</evidence>
<dbReference type="GO" id="GO:0006508">
    <property type="term" value="P:proteolysis"/>
    <property type="evidence" value="ECO:0007669"/>
    <property type="project" value="UniProtKB-KW"/>
</dbReference>
<comment type="subcellular location">
    <subcellularLocation>
        <location evidence="2">Membrane</location>
        <topology evidence="2">Multi-pass membrane protein</topology>
    </subcellularLocation>
</comment>
<dbReference type="CDD" id="cd06163">
    <property type="entry name" value="S2P-M50_PDZ_RseP-like"/>
    <property type="match status" value="1"/>
</dbReference>
<dbReference type="Proteomes" id="UP000078486">
    <property type="component" value="Unassembled WGS sequence"/>
</dbReference>
<keyword evidence="14" id="KW-1185">Reference proteome</keyword>
<dbReference type="GO" id="GO:0004222">
    <property type="term" value="F:metalloendopeptidase activity"/>
    <property type="evidence" value="ECO:0007669"/>
    <property type="project" value="InterPro"/>
</dbReference>
<dbReference type="EMBL" id="LRRQ01000027">
    <property type="protein sequence ID" value="OAM91442.1"/>
    <property type="molecule type" value="Genomic_DNA"/>
</dbReference>
<dbReference type="Gene3D" id="2.30.42.10">
    <property type="match status" value="2"/>
</dbReference>
<dbReference type="GO" id="GO:0016020">
    <property type="term" value="C:membrane"/>
    <property type="evidence" value="ECO:0007669"/>
    <property type="project" value="UniProtKB-SubCell"/>
</dbReference>
<evidence type="ECO:0000256" key="11">
    <source>
        <dbReference type="RuleBase" id="RU362031"/>
    </source>
</evidence>
<protein>
    <recommendedName>
        <fullName evidence="11">Zinc metalloprotease</fullName>
        <ecNumber evidence="11">3.4.24.-</ecNumber>
    </recommendedName>
</protein>
<feature type="transmembrane region" description="Helical" evidence="11">
    <location>
        <begin position="387"/>
        <end position="412"/>
    </location>
</feature>
<dbReference type="OrthoDB" id="9782003at2"/>
<keyword evidence="9 11" id="KW-0482">Metalloprotease</keyword>